<feature type="domain" description="UBP-type" evidence="7">
    <location>
        <begin position="273"/>
        <end position="367"/>
    </location>
</feature>
<evidence type="ECO:0000256" key="2">
    <source>
        <dbReference type="ARBA" id="ARBA00022771"/>
    </source>
</evidence>
<accession>A0A137PD13</accession>
<dbReference type="Pfam" id="PF07576">
    <property type="entry name" value="BRAP2"/>
    <property type="match status" value="1"/>
</dbReference>
<evidence type="ECO:0000256" key="5">
    <source>
        <dbReference type="SAM" id="MobiDB-lite"/>
    </source>
</evidence>
<evidence type="ECO:0000259" key="6">
    <source>
        <dbReference type="PROSITE" id="PS50089"/>
    </source>
</evidence>
<dbReference type="SMART" id="SM00290">
    <property type="entry name" value="ZnF_UBP"/>
    <property type="match status" value="1"/>
</dbReference>
<evidence type="ECO:0000313" key="9">
    <source>
        <dbReference type="Proteomes" id="UP000070444"/>
    </source>
</evidence>
<sequence>MNLPSENNTNNQNDTDDYRTGTLKIESIINVNKLSRPKRKPNSQKKQPQQIENEVEIRQAELGEGILHLYRDKDDFPIVKTEQPSGPSTSTSTSALANLNNELIKTNEQVETKKFTSIQNFEEGNVVGLLAIPSYMAPCDLLNFITPEFTKSIHQIRLIRDSFPNRYISLIQFNSSKEALRFYFEFNGKSFNAFQSEACVLLLIKSLIFETPTYFENWECFPKPIEDPSLIELPTCPVCLERMDETSTGLMTILCQHTFHCSCLNKWEDGRCPVCRYTQLSLVSNPKEHRCSTCESTDDLWICLICGNVGCGRYTNGHASSHYLDTEHLYALELNTQRVWDYCGDRYVHRLIQNQQDGKLVELSPWAYGNGSSSKDKKGEMESVEDLTLLTTMMDSQKMYYEAELELLNRKISQLNQKMAKLSTSTGTSTASKKPDKSQTNYQKVLKELDEERQMSGQILEKQQLLEKRVHDLEKENEDLQDQVKDLMFFMDARDRVESNPSLKDADIVIKPSRK</sequence>
<dbReference type="OMA" id="RFNSIEP"/>
<dbReference type="GO" id="GO:0008139">
    <property type="term" value="F:nuclear localization sequence binding"/>
    <property type="evidence" value="ECO:0007669"/>
    <property type="project" value="EnsemblFungi"/>
</dbReference>
<dbReference type="GO" id="GO:0007265">
    <property type="term" value="P:Ras protein signal transduction"/>
    <property type="evidence" value="ECO:0007669"/>
    <property type="project" value="TreeGrafter"/>
</dbReference>
<feature type="domain" description="RING-type" evidence="6">
    <location>
        <begin position="236"/>
        <end position="276"/>
    </location>
</feature>
<dbReference type="Pfam" id="PF02148">
    <property type="entry name" value="zf-UBP"/>
    <property type="match status" value="1"/>
</dbReference>
<evidence type="ECO:0000256" key="1">
    <source>
        <dbReference type="ARBA" id="ARBA00022723"/>
    </source>
</evidence>
<feature type="region of interest" description="Disordered" evidence="5">
    <location>
        <begin position="419"/>
        <end position="441"/>
    </location>
</feature>
<evidence type="ECO:0000259" key="7">
    <source>
        <dbReference type="PROSITE" id="PS50271"/>
    </source>
</evidence>
<evidence type="ECO:0000256" key="4">
    <source>
        <dbReference type="PROSITE-ProRule" id="PRU00502"/>
    </source>
</evidence>
<gene>
    <name evidence="8" type="ORF">CONCODRAFT_4259</name>
</gene>
<dbReference type="Proteomes" id="UP000070444">
    <property type="component" value="Unassembled WGS sequence"/>
</dbReference>
<dbReference type="PANTHER" id="PTHR24007">
    <property type="entry name" value="BRCA1-ASSOCIATED PROTEIN"/>
    <property type="match status" value="1"/>
</dbReference>
<keyword evidence="3" id="KW-0862">Zinc</keyword>
<reference evidence="8 9" key="1">
    <citation type="journal article" date="2015" name="Genome Biol. Evol.">
        <title>Phylogenomic analyses indicate that early fungi evolved digesting cell walls of algal ancestors of land plants.</title>
        <authorList>
            <person name="Chang Y."/>
            <person name="Wang S."/>
            <person name="Sekimoto S."/>
            <person name="Aerts A.L."/>
            <person name="Choi C."/>
            <person name="Clum A."/>
            <person name="LaButti K.M."/>
            <person name="Lindquist E.A."/>
            <person name="Yee Ngan C."/>
            <person name="Ohm R.A."/>
            <person name="Salamov A.A."/>
            <person name="Grigoriev I.V."/>
            <person name="Spatafora J.W."/>
            <person name="Berbee M.L."/>
        </authorList>
    </citation>
    <scope>NUCLEOTIDE SEQUENCE [LARGE SCALE GENOMIC DNA]</scope>
    <source>
        <strain evidence="8 9">NRRL 28638</strain>
    </source>
</reference>
<dbReference type="InterPro" id="IPR013083">
    <property type="entry name" value="Znf_RING/FYVE/PHD"/>
</dbReference>
<protein>
    <submittedName>
        <fullName evidence="8">Zf-UBP-domain-containing protein</fullName>
    </submittedName>
</protein>
<name>A0A137PD13_CONC2</name>
<organism evidence="8 9">
    <name type="scientific">Conidiobolus coronatus (strain ATCC 28846 / CBS 209.66 / NRRL 28638)</name>
    <name type="common">Delacroixia coronata</name>
    <dbReference type="NCBI Taxonomy" id="796925"/>
    <lineage>
        <taxon>Eukaryota</taxon>
        <taxon>Fungi</taxon>
        <taxon>Fungi incertae sedis</taxon>
        <taxon>Zoopagomycota</taxon>
        <taxon>Entomophthoromycotina</taxon>
        <taxon>Entomophthoromycetes</taxon>
        <taxon>Entomophthorales</taxon>
        <taxon>Ancylistaceae</taxon>
        <taxon>Conidiobolus</taxon>
    </lineage>
</organism>
<dbReference type="GO" id="GO:0045471">
    <property type="term" value="P:response to ethanol"/>
    <property type="evidence" value="ECO:0007669"/>
    <property type="project" value="EnsemblFungi"/>
</dbReference>
<dbReference type="STRING" id="796925.A0A137PD13"/>
<dbReference type="CDD" id="cd16457">
    <property type="entry name" value="RING-H2_BRAP2"/>
    <property type="match status" value="1"/>
</dbReference>
<dbReference type="GO" id="GO:0061630">
    <property type="term" value="F:ubiquitin protein ligase activity"/>
    <property type="evidence" value="ECO:0007669"/>
    <property type="project" value="TreeGrafter"/>
</dbReference>
<dbReference type="GO" id="GO:0016567">
    <property type="term" value="P:protein ubiquitination"/>
    <property type="evidence" value="ECO:0007669"/>
    <property type="project" value="TreeGrafter"/>
</dbReference>
<evidence type="ECO:0000313" key="8">
    <source>
        <dbReference type="EMBL" id="KXN72865.1"/>
    </source>
</evidence>
<keyword evidence="1" id="KW-0479">Metal-binding</keyword>
<dbReference type="InterPro" id="IPR011422">
    <property type="entry name" value="BRAP2/ETP1_RRM"/>
</dbReference>
<keyword evidence="9" id="KW-1185">Reference proteome</keyword>
<proteinExistence type="predicted"/>
<dbReference type="Pfam" id="PF13639">
    <property type="entry name" value="zf-RING_2"/>
    <property type="match status" value="1"/>
</dbReference>
<dbReference type="InterPro" id="IPR001607">
    <property type="entry name" value="Znf_UBP"/>
</dbReference>
<dbReference type="PROSITE" id="PS50271">
    <property type="entry name" value="ZF_UBP"/>
    <property type="match status" value="1"/>
</dbReference>
<feature type="region of interest" description="Disordered" evidence="5">
    <location>
        <begin position="1"/>
        <end position="52"/>
    </location>
</feature>
<dbReference type="EMBL" id="KQ964445">
    <property type="protein sequence ID" value="KXN72865.1"/>
    <property type="molecule type" value="Genomic_DNA"/>
</dbReference>
<dbReference type="SMART" id="SM00184">
    <property type="entry name" value="RING"/>
    <property type="match status" value="1"/>
</dbReference>
<keyword evidence="2 4" id="KW-0863">Zinc-finger</keyword>
<dbReference type="GO" id="GO:0008270">
    <property type="term" value="F:zinc ion binding"/>
    <property type="evidence" value="ECO:0007669"/>
    <property type="project" value="UniProtKB-KW"/>
</dbReference>
<dbReference type="GO" id="GO:0005737">
    <property type="term" value="C:cytoplasm"/>
    <property type="evidence" value="ECO:0007669"/>
    <property type="project" value="TreeGrafter"/>
</dbReference>
<dbReference type="Gene3D" id="3.30.40.10">
    <property type="entry name" value="Zinc/RING finger domain, C3HC4 (zinc finger)"/>
    <property type="match status" value="2"/>
</dbReference>
<dbReference type="PANTHER" id="PTHR24007:SF7">
    <property type="entry name" value="BRCA1-ASSOCIATED PROTEIN"/>
    <property type="match status" value="1"/>
</dbReference>
<dbReference type="GO" id="GO:0043130">
    <property type="term" value="F:ubiquitin binding"/>
    <property type="evidence" value="ECO:0007669"/>
    <property type="project" value="EnsemblFungi"/>
</dbReference>
<dbReference type="PROSITE" id="PS50089">
    <property type="entry name" value="ZF_RING_2"/>
    <property type="match status" value="1"/>
</dbReference>
<dbReference type="AlphaFoldDB" id="A0A137PD13"/>
<feature type="compositionally biased region" description="Low complexity" evidence="5">
    <location>
        <begin position="423"/>
        <end position="432"/>
    </location>
</feature>
<dbReference type="InterPro" id="IPR047243">
    <property type="entry name" value="RING-H2_BRAP2"/>
</dbReference>
<dbReference type="OrthoDB" id="273556at2759"/>
<dbReference type="SUPFAM" id="SSF57850">
    <property type="entry name" value="RING/U-box"/>
    <property type="match status" value="1"/>
</dbReference>
<dbReference type="InterPro" id="IPR001841">
    <property type="entry name" value="Znf_RING"/>
</dbReference>
<evidence type="ECO:0000256" key="3">
    <source>
        <dbReference type="ARBA" id="ARBA00022833"/>
    </source>
</evidence>